<comment type="caution">
    <text evidence="7">The sequence shown here is derived from an EMBL/GenBank/DDBJ whole genome shotgun (WGS) entry which is preliminary data.</text>
</comment>
<dbReference type="GO" id="GO:0005506">
    <property type="term" value="F:iron ion binding"/>
    <property type="evidence" value="ECO:0007669"/>
    <property type="project" value="InterPro"/>
</dbReference>
<dbReference type="PANTHER" id="PTHR21266:SF59">
    <property type="entry name" value="BLR4922 PROTEIN"/>
    <property type="match status" value="1"/>
</dbReference>
<organism evidence="7 8">
    <name type="scientific">Ramlibacter aurantiacus</name>
    <dbReference type="NCBI Taxonomy" id="2801330"/>
    <lineage>
        <taxon>Bacteria</taxon>
        <taxon>Pseudomonadati</taxon>
        <taxon>Pseudomonadota</taxon>
        <taxon>Betaproteobacteria</taxon>
        <taxon>Burkholderiales</taxon>
        <taxon>Comamonadaceae</taxon>
        <taxon>Ramlibacter</taxon>
    </lineage>
</organism>
<dbReference type="PANTHER" id="PTHR21266">
    <property type="entry name" value="IRON-SULFUR DOMAIN CONTAINING PROTEIN"/>
    <property type="match status" value="1"/>
</dbReference>
<evidence type="ECO:0000256" key="1">
    <source>
        <dbReference type="ARBA" id="ARBA00022714"/>
    </source>
</evidence>
<evidence type="ECO:0000256" key="4">
    <source>
        <dbReference type="ARBA" id="ARBA00023004"/>
    </source>
</evidence>
<keyword evidence="4" id="KW-0408">Iron</keyword>
<keyword evidence="5" id="KW-0411">Iron-sulfur</keyword>
<evidence type="ECO:0000256" key="2">
    <source>
        <dbReference type="ARBA" id="ARBA00022723"/>
    </source>
</evidence>
<dbReference type="AlphaFoldDB" id="A0A936ZFH6"/>
<dbReference type="Pfam" id="PF19112">
    <property type="entry name" value="VanA_C"/>
    <property type="match status" value="1"/>
</dbReference>
<name>A0A936ZFH6_9BURK</name>
<evidence type="ECO:0000313" key="8">
    <source>
        <dbReference type="Proteomes" id="UP000613011"/>
    </source>
</evidence>
<accession>A0A936ZFH6</accession>
<dbReference type="GO" id="GO:0016491">
    <property type="term" value="F:oxidoreductase activity"/>
    <property type="evidence" value="ECO:0007669"/>
    <property type="project" value="UniProtKB-KW"/>
</dbReference>
<keyword evidence="1" id="KW-0001">2Fe-2S</keyword>
<reference evidence="7" key="1">
    <citation type="submission" date="2021-01" db="EMBL/GenBank/DDBJ databases">
        <title>Ramlibacter sp. strain AW1 16S ribosomal RNA gene Genome sequencing and assembly.</title>
        <authorList>
            <person name="Kang M."/>
        </authorList>
    </citation>
    <scope>NUCLEOTIDE SEQUENCE</scope>
    <source>
        <strain evidence="7">AW1</strain>
    </source>
</reference>
<dbReference type="PROSITE" id="PS51296">
    <property type="entry name" value="RIESKE"/>
    <property type="match status" value="1"/>
</dbReference>
<dbReference type="RefSeq" id="WP_201682364.1">
    <property type="nucleotide sequence ID" value="NZ_JAEQNA010000001.1"/>
</dbReference>
<dbReference type="PROSITE" id="PS00570">
    <property type="entry name" value="RING_HYDROXYL_ALPHA"/>
    <property type="match status" value="1"/>
</dbReference>
<keyword evidence="2" id="KW-0479">Metal-binding</keyword>
<dbReference type="InterPro" id="IPR036922">
    <property type="entry name" value="Rieske_2Fe-2S_sf"/>
</dbReference>
<dbReference type="SUPFAM" id="SSF55961">
    <property type="entry name" value="Bet v1-like"/>
    <property type="match status" value="1"/>
</dbReference>
<dbReference type="Pfam" id="PF00355">
    <property type="entry name" value="Rieske"/>
    <property type="match status" value="1"/>
</dbReference>
<dbReference type="InterPro" id="IPR044043">
    <property type="entry name" value="VanA_C_cat"/>
</dbReference>
<dbReference type="EMBL" id="JAEQNA010000001">
    <property type="protein sequence ID" value="MBL0419323.1"/>
    <property type="molecule type" value="Genomic_DNA"/>
</dbReference>
<keyword evidence="8" id="KW-1185">Reference proteome</keyword>
<dbReference type="InterPro" id="IPR017941">
    <property type="entry name" value="Rieske_2Fe-2S"/>
</dbReference>
<sequence>MNTVLNTAGAAALADDDLVRCAPGSPGGDYLRRFWQPVYHSADVPAGRALPLKVMGGEFTLYRGDDGRLRLLQARCPHRGTQLSTGWVEGDSLRCMYHGWKFAPDGRCVERPAEASAGTDRMAVRTWPVREYLGLVFAWFGEGEPPPLPRYREFEQFDGLLEIDSYARDCNYFQNLENALDMSHVGFVHGDNRASFQGIGLGSALRADESDWGVTYTFTRTDGRQRVQQFGMPNIFHMTALPNEQDVDWQESLFWWVPVDDHHHMQFSLHRVPIGGEAAERFKQRRLQRRAQIDLAHQEVCRDILAGRLSMRDVPADRVDLVRLQDDVAQVGQGAIASREAERLGRSDIGVTVIRRLWRRELSALQAGRPLRHWTRTPGILPQVWGLREDQAHPDLARAEAGATAEILDIRPHVEVRYQLALLHGATALA</sequence>
<dbReference type="InterPro" id="IPR050584">
    <property type="entry name" value="Cholesterol_7-desaturase"/>
</dbReference>
<dbReference type="SUPFAM" id="SSF50022">
    <property type="entry name" value="ISP domain"/>
    <property type="match status" value="1"/>
</dbReference>
<gene>
    <name evidence="7" type="ORF">JI739_03080</name>
</gene>
<dbReference type="GO" id="GO:0051537">
    <property type="term" value="F:2 iron, 2 sulfur cluster binding"/>
    <property type="evidence" value="ECO:0007669"/>
    <property type="project" value="UniProtKB-KW"/>
</dbReference>
<dbReference type="Proteomes" id="UP000613011">
    <property type="component" value="Unassembled WGS sequence"/>
</dbReference>
<dbReference type="Gene3D" id="2.102.10.10">
    <property type="entry name" value="Rieske [2Fe-2S] iron-sulphur domain"/>
    <property type="match status" value="1"/>
</dbReference>
<protein>
    <submittedName>
        <fullName evidence="7">Rieske 2Fe-2S domain-containing protein</fullName>
    </submittedName>
</protein>
<evidence type="ECO:0000313" key="7">
    <source>
        <dbReference type="EMBL" id="MBL0419323.1"/>
    </source>
</evidence>
<proteinExistence type="predicted"/>
<dbReference type="InterPro" id="IPR015881">
    <property type="entry name" value="ARHD_Rieske_2Fe_2S"/>
</dbReference>
<keyword evidence="3" id="KW-0560">Oxidoreductase</keyword>
<dbReference type="Gene3D" id="3.90.380.10">
    <property type="entry name" value="Naphthalene 1,2-dioxygenase Alpha Subunit, Chain A, domain 1"/>
    <property type="match status" value="1"/>
</dbReference>
<evidence type="ECO:0000259" key="6">
    <source>
        <dbReference type="PROSITE" id="PS51296"/>
    </source>
</evidence>
<evidence type="ECO:0000256" key="3">
    <source>
        <dbReference type="ARBA" id="ARBA00023002"/>
    </source>
</evidence>
<evidence type="ECO:0000256" key="5">
    <source>
        <dbReference type="ARBA" id="ARBA00023014"/>
    </source>
</evidence>
<feature type="domain" description="Rieske" evidence="6">
    <location>
        <begin position="35"/>
        <end position="138"/>
    </location>
</feature>